<dbReference type="AlphaFoldDB" id="A0A6B2H4L3"/>
<comment type="similarity">
    <text evidence="2">Belongs to the GtrA family.</text>
</comment>
<dbReference type="Proteomes" id="UP000478546">
    <property type="component" value="Unassembled WGS sequence"/>
</dbReference>
<feature type="transmembrane region" description="Helical" evidence="6">
    <location>
        <begin position="50"/>
        <end position="71"/>
    </location>
</feature>
<keyword evidence="4 6" id="KW-1133">Transmembrane helix</keyword>
<dbReference type="PANTHER" id="PTHR38459:SF1">
    <property type="entry name" value="PROPHAGE BACTOPRENOL-LINKED GLUCOSE TRANSLOCASE HOMOLOG"/>
    <property type="match status" value="1"/>
</dbReference>
<evidence type="ECO:0000256" key="2">
    <source>
        <dbReference type="ARBA" id="ARBA00009399"/>
    </source>
</evidence>
<dbReference type="Pfam" id="PF04138">
    <property type="entry name" value="GtrA_DPMS_TM"/>
    <property type="match status" value="1"/>
</dbReference>
<dbReference type="GO" id="GO:0000271">
    <property type="term" value="P:polysaccharide biosynthetic process"/>
    <property type="evidence" value="ECO:0007669"/>
    <property type="project" value="InterPro"/>
</dbReference>
<dbReference type="EMBL" id="JAAEAA010000005">
    <property type="protein sequence ID" value="NDK55267.1"/>
    <property type="molecule type" value="Genomic_DNA"/>
</dbReference>
<dbReference type="RefSeq" id="WP_162345327.1">
    <property type="nucleotide sequence ID" value="NZ_JAAEAA010000005.1"/>
</dbReference>
<evidence type="ECO:0000256" key="6">
    <source>
        <dbReference type="SAM" id="Phobius"/>
    </source>
</evidence>
<accession>A0A6B2H4L3</accession>
<name>A0A6B2H4L3_9BACT</name>
<dbReference type="PANTHER" id="PTHR38459">
    <property type="entry name" value="PROPHAGE BACTOPRENOL-LINKED GLUCOSE TRANSLOCASE HOMOLOG"/>
    <property type="match status" value="1"/>
</dbReference>
<dbReference type="InterPro" id="IPR007267">
    <property type="entry name" value="GtrA_DPMS_TM"/>
</dbReference>
<evidence type="ECO:0000313" key="9">
    <source>
        <dbReference type="Proteomes" id="UP000478546"/>
    </source>
</evidence>
<reference evidence="8 9" key="1">
    <citation type="submission" date="2020-01" db="EMBL/GenBank/DDBJ databases">
        <authorList>
            <person name="Kim M.K."/>
        </authorList>
    </citation>
    <scope>NUCLEOTIDE SEQUENCE [LARGE SCALE GENOMIC DNA]</scope>
    <source>
        <strain evidence="8 9">BT213</strain>
    </source>
</reference>
<evidence type="ECO:0000313" key="8">
    <source>
        <dbReference type="EMBL" id="NDK55267.1"/>
    </source>
</evidence>
<keyword evidence="9" id="KW-1185">Reference proteome</keyword>
<feature type="transmembrane region" description="Helical" evidence="6">
    <location>
        <begin position="92"/>
        <end position="112"/>
    </location>
</feature>
<comment type="subcellular location">
    <subcellularLocation>
        <location evidence="1">Membrane</location>
        <topology evidence="1">Multi-pass membrane protein</topology>
    </subcellularLocation>
</comment>
<evidence type="ECO:0000256" key="1">
    <source>
        <dbReference type="ARBA" id="ARBA00004141"/>
    </source>
</evidence>
<protein>
    <submittedName>
        <fullName evidence="8">GtrA family protein</fullName>
    </submittedName>
</protein>
<keyword evidence="5 6" id="KW-0472">Membrane</keyword>
<dbReference type="InterPro" id="IPR051401">
    <property type="entry name" value="GtrA_CellWall_Glycosyl"/>
</dbReference>
<evidence type="ECO:0000256" key="3">
    <source>
        <dbReference type="ARBA" id="ARBA00022692"/>
    </source>
</evidence>
<organism evidence="8 9">
    <name type="scientific">Pontibacter fetidus</name>
    <dbReference type="NCBI Taxonomy" id="2700082"/>
    <lineage>
        <taxon>Bacteria</taxon>
        <taxon>Pseudomonadati</taxon>
        <taxon>Bacteroidota</taxon>
        <taxon>Cytophagia</taxon>
        <taxon>Cytophagales</taxon>
        <taxon>Hymenobacteraceae</taxon>
        <taxon>Pontibacter</taxon>
    </lineage>
</organism>
<dbReference type="GO" id="GO:0005886">
    <property type="term" value="C:plasma membrane"/>
    <property type="evidence" value="ECO:0007669"/>
    <property type="project" value="TreeGrafter"/>
</dbReference>
<feature type="domain" description="GtrA/DPMS transmembrane" evidence="7">
    <location>
        <begin position="11"/>
        <end position="140"/>
    </location>
</feature>
<feature type="transmembrane region" description="Helical" evidence="6">
    <location>
        <begin position="12"/>
        <end position="30"/>
    </location>
</feature>
<evidence type="ECO:0000256" key="5">
    <source>
        <dbReference type="ARBA" id="ARBA00023136"/>
    </source>
</evidence>
<feature type="transmembrane region" description="Helical" evidence="6">
    <location>
        <begin position="118"/>
        <end position="140"/>
    </location>
</feature>
<gene>
    <name evidence="8" type="ORF">GWO68_04990</name>
</gene>
<keyword evidence="3 6" id="KW-0812">Transmembrane</keyword>
<comment type="caution">
    <text evidence="8">The sequence shown here is derived from an EMBL/GenBank/DDBJ whole genome shotgun (WGS) entry which is preliminary data.</text>
</comment>
<evidence type="ECO:0000259" key="7">
    <source>
        <dbReference type="Pfam" id="PF04138"/>
    </source>
</evidence>
<proteinExistence type="inferred from homology"/>
<sequence length="142" mass="15317">MLVNIPPKILKFGLAGVINTAVDWALYFAMVHTLLPGNEAIAKLAGSVGGVTSAFALNAGWVFAAAFAMQCNQYQTTFGKLRFIGAKYMQTVLVYTAGMLLNLVVFTAARYVATPELVALLLATACSFIVNFALLNRFVFVR</sequence>
<evidence type="ECO:0000256" key="4">
    <source>
        <dbReference type="ARBA" id="ARBA00022989"/>
    </source>
</evidence>